<proteinExistence type="predicted"/>
<feature type="region of interest" description="Disordered" evidence="1">
    <location>
        <begin position="155"/>
        <end position="181"/>
    </location>
</feature>
<gene>
    <name evidence="2" type="ORF">EGW08_013225</name>
</gene>
<keyword evidence="3" id="KW-1185">Reference proteome</keyword>
<reference evidence="2 3" key="1">
    <citation type="submission" date="2019-01" db="EMBL/GenBank/DDBJ databases">
        <title>A draft genome assembly of the solar-powered sea slug Elysia chlorotica.</title>
        <authorList>
            <person name="Cai H."/>
            <person name="Li Q."/>
            <person name="Fang X."/>
            <person name="Li J."/>
            <person name="Curtis N.E."/>
            <person name="Altenburger A."/>
            <person name="Shibata T."/>
            <person name="Feng M."/>
            <person name="Maeda T."/>
            <person name="Schwartz J.A."/>
            <person name="Shigenobu S."/>
            <person name="Lundholm N."/>
            <person name="Nishiyama T."/>
            <person name="Yang H."/>
            <person name="Hasebe M."/>
            <person name="Li S."/>
            <person name="Pierce S.K."/>
            <person name="Wang J."/>
        </authorList>
    </citation>
    <scope>NUCLEOTIDE SEQUENCE [LARGE SCALE GENOMIC DNA]</scope>
    <source>
        <strain evidence="2">EC2010</strain>
        <tissue evidence="2">Whole organism of an adult</tissue>
    </source>
</reference>
<feature type="non-terminal residue" evidence="2">
    <location>
        <position position="317"/>
    </location>
</feature>
<evidence type="ECO:0000313" key="2">
    <source>
        <dbReference type="EMBL" id="RUS79014.1"/>
    </source>
</evidence>
<dbReference type="InterPro" id="IPR024079">
    <property type="entry name" value="MetalloPept_cat_dom_sf"/>
</dbReference>
<name>A0A433TC73_ELYCH</name>
<protein>
    <submittedName>
        <fullName evidence="2">Uncharacterized protein</fullName>
    </submittedName>
</protein>
<organism evidence="2 3">
    <name type="scientific">Elysia chlorotica</name>
    <name type="common">Eastern emerald elysia</name>
    <name type="synonym">Sea slug</name>
    <dbReference type="NCBI Taxonomy" id="188477"/>
    <lineage>
        <taxon>Eukaryota</taxon>
        <taxon>Metazoa</taxon>
        <taxon>Spiralia</taxon>
        <taxon>Lophotrochozoa</taxon>
        <taxon>Mollusca</taxon>
        <taxon>Gastropoda</taxon>
        <taxon>Heterobranchia</taxon>
        <taxon>Euthyneura</taxon>
        <taxon>Panpulmonata</taxon>
        <taxon>Sacoglossa</taxon>
        <taxon>Placobranchoidea</taxon>
        <taxon>Plakobranchidae</taxon>
        <taxon>Elysia</taxon>
    </lineage>
</organism>
<dbReference type="AlphaFoldDB" id="A0A433TC73"/>
<comment type="caution">
    <text evidence="2">The sequence shown here is derived from an EMBL/GenBank/DDBJ whole genome shotgun (WGS) entry which is preliminary data.</text>
</comment>
<feature type="region of interest" description="Disordered" evidence="1">
    <location>
        <begin position="104"/>
        <end position="143"/>
    </location>
</feature>
<accession>A0A433TC73</accession>
<dbReference type="Gene3D" id="3.40.390.10">
    <property type="entry name" value="Collagenase (Catalytic Domain)"/>
    <property type="match status" value="1"/>
</dbReference>
<dbReference type="GO" id="GO:0008237">
    <property type="term" value="F:metallopeptidase activity"/>
    <property type="evidence" value="ECO:0007669"/>
    <property type="project" value="InterPro"/>
</dbReference>
<dbReference type="EMBL" id="RQTK01000477">
    <property type="protein sequence ID" value="RUS79014.1"/>
    <property type="molecule type" value="Genomic_DNA"/>
</dbReference>
<feature type="compositionally biased region" description="Basic and acidic residues" evidence="1">
    <location>
        <begin position="164"/>
        <end position="175"/>
    </location>
</feature>
<dbReference type="Proteomes" id="UP000271974">
    <property type="component" value="Unassembled WGS sequence"/>
</dbReference>
<evidence type="ECO:0000313" key="3">
    <source>
        <dbReference type="Proteomes" id="UP000271974"/>
    </source>
</evidence>
<evidence type="ECO:0000256" key="1">
    <source>
        <dbReference type="SAM" id="MobiDB-lite"/>
    </source>
</evidence>
<sequence length="317" mass="36046">MFLSPHNVWTADARVFERKEGSEGVVEANLKIKSDCFMSGSLQTQDGVASFSHCNGLSGFIQTPDLEYIIEQAYRVDGEPSMDWEFPEVTVTLFRTSANNFGDSLKLPDDFPTNKGRGKEENDNAEKEDDDTKSQSESVEDEDISHLMEDEGLFFNQTQSESESESKSESESESKDSEDEDINPLMEEESLFFNQTDSLNGTVDKLQRINKRATPSPIAAEIAVYVARSFADYLRTRGINTLQKITEFMITKWNAVARVYGEVQNVGVPFDIQLKRIEVWWQNPAFYIPVQRDQSMGQHLNVFCDNTRTQPADHRML</sequence>
<dbReference type="OrthoDB" id="6040087at2759"/>
<feature type="compositionally biased region" description="Basic and acidic residues" evidence="1">
    <location>
        <begin position="117"/>
        <end position="134"/>
    </location>
</feature>